<name>V6KEW9_STRRC</name>
<proteinExistence type="predicted"/>
<dbReference type="EMBL" id="AWQX01000158">
    <property type="protein sequence ID" value="EST30593.1"/>
    <property type="molecule type" value="Genomic_DNA"/>
</dbReference>
<protein>
    <submittedName>
        <fullName evidence="2">Uncharacterized protein</fullName>
    </submittedName>
</protein>
<keyword evidence="3" id="KW-1185">Reference proteome</keyword>
<dbReference type="HOGENOM" id="CLU_2262331_0_0_11"/>
<evidence type="ECO:0000256" key="1">
    <source>
        <dbReference type="SAM" id="MobiDB-lite"/>
    </source>
</evidence>
<evidence type="ECO:0000313" key="2">
    <source>
        <dbReference type="EMBL" id="EST30593.1"/>
    </source>
</evidence>
<comment type="caution">
    <text evidence="2">The sequence shown here is derived from an EMBL/GenBank/DDBJ whole genome shotgun (WGS) entry which is preliminary data.</text>
</comment>
<evidence type="ECO:0000313" key="3">
    <source>
        <dbReference type="Proteomes" id="UP000017984"/>
    </source>
</evidence>
<organism evidence="2 3">
    <name type="scientific">Streptomyces roseochromogenus subsp. oscitans DS 12.976</name>
    <dbReference type="NCBI Taxonomy" id="1352936"/>
    <lineage>
        <taxon>Bacteria</taxon>
        <taxon>Bacillati</taxon>
        <taxon>Actinomycetota</taxon>
        <taxon>Actinomycetes</taxon>
        <taxon>Kitasatosporales</taxon>
        <taxon>Streptomycetaceae</taxon>
        <taxon>Streptomyces</taxon>
    </lineage>
</organism>
<dbReference type="PATRIC" id="fig|1352936.5.peg.3764"/>
<dbReference type="STRING" id="1352936.M878_17915"/>
<feature type="region of interest" description="Disordered" evidence="1">
    <location>
        <begin position="1"/>
        <end position="21"/>
    </location>
</feature>
<dbReference type="Proteomes" id="UP000017984">
    <property type="component" value="Chromosome"/>
</dbReference>
<accession>V6KEW9</accession>
<gene>
    <name evidence="2" type="ORF">M878_17915</name>
</gene>
<sequence>MSDLKKQATSMHRAASGLRGVGHHTAKPLAEFSAQQHDLKALGALLGAKGEIEKGMATLSGLAKQLEQEWESEAKFIGEVSDAFDLLDVLLAAAQGKKG</sequence>
<dbReference type="AlphaFoldDB" id="V6KEW9"/>
<reference evidence="2 3" key="1">
    <citation type="journal article" date="2014" name="Genome Announc.">
        <title>Draft Genome Sequence of Streptomyces roseochromogenes subsp. oscitans DS 12.976, Producer of the Aminocoumarin Antibiotic Clorobiocin.</title>
        <authorList>
            <person name="Ruckert C."/>
            <person name="Kalinowski J."/>
            <person name="Heide L."/>
            <person name="Apel A.K."/>
        </authorList>
    </citation>
    <scope>NUCLEOTIDE SEQUENCE [LARGE SCALE GENOMIC DNA]</scope>
    <source>
        <strain evidence="2 3">DS 12.976</strain>
    </source>
</reference>